<sequence length="75" mass="7775">SKETLSSSTARLNSTSSSAAASSRSTEAMTAESFAVAVVVVFGGGVDGLRGPEHMAARVKDEFFVSGRVKALRPR</sequence>
<feature type="chain" id="PRO_5046671869" evidence="2">
    <location>
        <begin position="20"/>
        <end position="75"/>
    </location>
</feature>
<gene>
    <name evidence="3" type="ORF">AB1471_17425</name>
</gene>
<evidence type="ECO:0000256" key="1">
    <source>
        <dbReference type="SAM" id="MobiDB-lite"/>
    </source>
</evidence>
<feature type="region of interest" description="Disordered" evidence="1">
    <location>
        <begin position="1"/>
        <end position="25"/>
    </location>
</feature>
<reference evidence="3 4" key="1">
    <citation type="journal article" date="1979" name="Int. J. Syst. Evol. Microbiol.">
        <title>Bacillus globisporus subsp. marinus subsp. nov.</title>
        <authorList>
            <person name="Liu H."/>
        </authorList>
    </citation>
    <scope>NUCLEOTIDE SEQUENCE [LARGE SCALE GENOMIC DNA]</scope>
    <source>
        <strain evidence="3 4">DSM 1297</strain>
    </source>
</reference>
<feature type="non-terminal residue" evidence="3">
    <location>
        <position position="1"/>
    </location>
</feature>
<organism evidence="3 4">
    <name type="scientific">Jeotgalibacillus marinus</name>
    <dbReference type="NCBI Taxonomy" id="86667"/>
    <lineage>
        <taxon>Bacteria</taxon>
        <taxon>Bacillati</taxon>
        <taxon>Bacillota</taxon>
        <taxon>Bacilli</taxon>
        <taxon>Bacillales</taxon>
        <taxon>Caryophanaceae</taxon>
        <taxon>Jeotgalibacillus</taxon>
    </lineage>
</organism>
<feature type="signal peptide" evidence="2">
    <location>
        <begin position="1"/>
        <end position="19"/>
    </location>
</feature>
<accession>A0ABV3Q8E6</accession>
<dbReference type="EMBL" id="JBFMIA010000172">
    <property type="protein sequence ID" value="MEW9503516.1"/>
    <property type="molecule type" value="Genomic_DNA"/>
</dbReference>
<dbReference type="Proteomes" id="UP001556040">
    <property type="component" value="Unassembled WGS sequence"/>
</dbReference>
<keyword evidence="2" id="KW-0732">Signal</keyword>
<comment type="caution">
    <text evidence="3">The sequence shown here is derived from an EMBL/GenBank/DDBJ whole genome shotgun (WGS) entry which is preliminary data.</text>
</comment>
<protein>
    <submittedName>
        <fullName evidence="3">Uncharacterized protein</fullName>
    </submittedName>
</protein>
<evidence type="ECO:0000313" key="4">
    <source>
        <dbReference type="Proteomes" id="UP001556040"/>
    </source>
</evidence>
<evidence type="ECO:0000256" key="2">
    <source>
        <dbReference type="SAM" id="SignalP"/>
    </source>
</evidence>
<evidence type="ECO:0000313" key="3">
    <source>
        <dbReference type="EMBL" id="MEW9503516.1"/>
    </source>
</evidence>
<proteinExistence type="predicted"/>
<keyword evidence="4" id="KW-1185">Reference proteome</keyword>
<name>A0ABV3Q8E6_9BACL</name>
<dbReference type="RefSeq" id="WP_367780990.1">
    <property type="nucleotide sequence ID" value="NZ_JBFMIA010000172.1"/>
</dbReference>